<protein>
    <submittedName>
        <fullName evidence="2">Uncharacterized protein</fullName>
    </submittedName>
</protein>
<dbReference type="EMBL" id="GGFL01010861">
    <property type="protein sequence ID" value="MBW75039.1"/>
    <property type="molecule type" value="Transcribed_RNA"/>
</dbReference>
<keyword evidence="1" id="KW-0472">Membrane</keyword>
<name>A0A2M4DBZ8_ANODA</name>
<reference evidence="2" key="1">
    <citation type="submission" date="2018-01" db="EMBL/GenBank/DDBJ databases">
        <title>An insight into the sialome of Amazonian anophelines.</title>
        <authorList>
            <person name="Ribeiro J.M."/>
            <person name="Scarpassa V."/>
            <person name="Calvo E."/>
        </authorList>
    </citation>
    <scope>NUCLEOTIDE SEQUENCE</scope>
</reference>
<sequence length="84" mass="8751">MAKVVSSFPAAAASVVAASVASAPIFWRAGAAVAIEIAIAYLVITRQPLPGITSMRRATSRREAYSEVKIRTCGIASISRQAMG</sequence>
<evidence type="ECO:0000313" key="2">
    <source>
        <dbReference type="EMBL" id="MBW75039.1"/>
    </source>
</evidence>
<accession>A0A2M4DBZ8</accession>
<keyword evidence="1" id="KW-1133">Transmembrane helix</keyword>
<dbReference type="AlphaFoldDB" id="A0A2M4DBZ8"/>
<proteinExistence type="predicted"/>
<evidence type="ECO:0000256" key="1">
    <source>
        <dbReference type="SAM" id="Phobius"/>
    </source>
</evidence>
<organism evidence="2">
    <name type="scientific">Anopheles darlingi</name>
    <name type="common">Mosquito</name>
    <dbReference type="NCBI Taxonomy" id="43151"/>
    <lineage>
        <taxon>Eukaryota</taxon>
        <taxon>Metazoa</taxon>
        <taxon>Ecdysozoa</taxon>
        <taxon>Arthropoda</taxon>
        <taxon>Hexapoda</taxon>
        <taxon>Insecta</taxon>
        <taxon>Pterygota</taxon>
        <taxon>Neoptera</taxon>
        <taxon>Endopterygota</taxon>
        <taxon>Diptera</taxon>
        <taxon>Nematocera</taxon>
        <taxon>Culicoidea</taxon>
        <taxon>Culicidae</taxon>
        <taxon>Anophelinae</taxon>
        <taxon>Anopheles</taxon>
    </lineage>
</organism>
<keyword evidence="1" id="KW-0812">Transmembrane</keyword>
<feature type="transmembrane region" description="Helical" evidence="1">
    <location>
        <begin position="27"/>
        <end position="44"/>
    </location>
</feature>